<proteinExistence type="predicted"/>
<dbReference type="AlphaFoldDB" id="A0A0F8WQZ7"/>
<dbReference type="Gene3D" id="2.30.300.10">
    <property type="entry name" value="Baseplate protein-like domain - beta roll fold"/>
    <property type="match status" value="1"/>
</dbReference>
<name>A0A0F8WQZ7_9ZZZZ</name>
<feature type="domain" description="Baseplate hub protein gp44/GpP-like C-terminal" evidence="2">
    <location>
        <begin position="2"/>
        <end position="71"/>
    </location>
</feature>
<gene>
    <name evidence="3" type="ORF">LCGC14_3037870</name>
</gene>
<reference evidence="3" key="1">
    <citation type="journal article" date="2015" name="Nature">
        <title>Complex archaea that bridge the gap between prokaryotes and eukaryotes.</title>
        <authorList>
            <person name="Spang A."/>
            <person name="Saw J.H."/>
            <person name="Jorgensen S.L."/>
            <person name="Zaremba-Niedzwiedzka K."/>
            <person name="Martijn J."/>
            <person name="Lind A.E."/>
            <person name="van Eijk R."/>
            <person name="Schleper C."/>
            <person name="Guy L."/>
            <person name="Ettema T.J."/>
        </authorList>
    </citation>
    <scope>NUCLEOTIDE SEQUENCE</scope>
</reference>
<sequence length="102" mass="10960">ARAARGARVTITVGNWRQPDGALWRPNTISLVQSPKLGVDGDMLISQVEYATGEESEIARISLVRPDAFTPSPVARVKTGRGGGDFWDTVGQQRSAVPEDPT</sequence>
<dbReference type="SUPFAM" id="SSF69279">
    <property type="entry name" value="Phage tail proteins"/>
    <property type="match status" value="1"/>
</dbReference>
<evidence type="ECO:0000256" key="1">
    <source>
        <dbReference type="SAM" id="MobiDB-lite"/>
    </source>
</evidence>
<dbReference type="InterPro" id="IPR053982">
    <property type="entry name" value="Gp44/GpP-like_C"/>
</dbReference>
<dbReference type="EMBL" id="LAZR01063650">
    <property type="protein sequence ID" value="KKK59088.1"/>
    <property type="molecule type" value="Genomic_DNA"/>
</dbReference>
<accession>A0A0F8WQZ7</accession>
<protein>
    <recommendedName>
        <fullName evidence="2">Baseplate hub protein gp44/GpP-like C-terminal domain-containing protein</fullName>
    </recommendedName>
</protein>
<comment type="caution">
    <text evidence="3">The sequence shown here is derived from an EMBL/GenBank/DDBJ whole genome shotgun (WGS) entry which is preliminary data.</text>
</comment>
<feature type="non-terminal residue" evidence="3">
    <location>
        <position position="1"/>
    </location>
</feature>
<dbReference type="Pfam" id="PF21929">
    <property type="entry name" value="GpP_4th"/>
    <property type="match status" value="1"/>
</dbReference>
<evidence type="ECO:0000259" key="2">
    <source>
        <dbReference type="Pfam" id="PF21929"/>
    </source>
</evidence>
<evidence type="ECO:0000313" key="3">
    <source>
        <dbReference type="EMBL" id="KKK59088.1"/>
    </source>
</evidence>
<organism evidence="3">
    <name type="scientific">marine sediment metagenome</name>
    <dbReference type="NCBI Taxonomy" id="412755"/>
    <lineage>
        <taxon>unclassified sequences</taxon>
        <taxon>metagenomes</taxon>
        <taxon>ecological metagenomes</taxon>
    </lineage>
</organism>
<feature type="region of interest" description="Disordered" evidence="1">
    <location>
        <begin position="74"/>
        <end position="102"/>
    </location>
</feature>